<keyword evidence="2" id="KW-1185">Reference proteome</keyword>
<proteinExistence type="predicted"/>
<evidence type="ECO:0000313" key="2">
    <source>
        <dbReference type="Proteomes" id="UP000308197"/>
    </source>
</evidence>
<evidence type="ECO:0000313" key="1">
    <source>
        <dbReference type="EMBL" id="TFK82760.1"/>
    </source>
</evidence>
<name>A0A5C3P379_9APHY</name>
<accession>A0A5C3P379</accession>
<dbReference type="EMBL" id="ML211452">
    <property type="protein sequence ID" value="TFK82760.1"/>
    <property type="molecule type" value="Genomic_DNA"/>
</dbReference>
<gene>
    <name evidence="1" type="ORF">K466DRAFT_288494</name>
</gene>
<organism evidence="1 2">
    <name type="scientific">Polyporus arcularius HHB13444</name>
    <dbReference type="NCBI Taxonomy" id="1314778"/>
    <lineage>
        <taxon>Eukaryota</taxon>
        <taxon>Fungi</taxon>
        <taxon>Dikarya</taxon>
        <taxon>Basidiomycota</taxon>
        <taxon>Agaricomycotina</taxon>
        <taxon>Agaricomycetes</taxon>
        <taxon>Polyporales</taxon>
        <taxon>Polyporaceae</taxon>
        <taxon>Polyporus</taxon>
    </lineage>
</organism>
<dbReference type="InParanoid" id="A0A5C3P379"/>
<sequence>MADAATGMVALRIAKVQELSGIVHREGASHTCEAGFQQCPLSCEAGTTRPPRPCSRYRRWQAPERWRGATREDSARGVFAGGMGSVGERSIISRSYGILLCISSPHARFEGSHRHGLDSRRTSSLWQLHRTRVAPISFRRMGFARCLRVALKAAPSAPASASGSRRAQALRVRALRPCFEQTEAAQIAGCPGPRFFSYLLTLFATPLISAASTRNNVQGGSRRVHAQLSFMCVVGHIFADARKHVSKRRRLRRVKTQEANALGAPAS</sequence>
<dbReference type="Proteomes" id="UP000308197">
    <property type="component" value="Unassembled WGS sequence"/>
</dbReference>
<reference evidence="1 2" key="1">
    <citation type="journal article" date="2019" name="Nat. Ecol. Evol.">
        <title>Megaphylogeny resolves global patterns of mushroom evolution.</title>
        <authorList>
            <person name="Varga T."/>
            <person name="Krizsan K."/>
            <person name="Foldi C."/>
            <person name="Dima B."/>
            <person name="Sanchez-Garcia M."/>
            <person name="Sanchez-Ramirez S."/>
            <person name="Szollosi G.J."/>
            <person name="Szarkandi J.G."/>
            <person name="Papp V."/>
            <person name="Albert L."/>
            <person name="Andreopoulos W."/>
            <person name="Angelini C."/>
            <person name="Antonin V."/>
            <person name="Barry K.W."/>
            <person name="Bougher N.L."/>
            <person name="Buchanan P."/>
            <person name="Buyck B."/>
            <person name="Bense V."/>
            <person name="Catcheside P."/>
            <person name="Chovatia M."/>
            <person name="Cooper J."/>
            <person name="Damon W."/>
            <person name="Desjardin D."/>
            <person name="Finy P."/>
            <person name="Geml J."/>
            <person name="Haridas S."/>
            <person name="Hughes K."/>
            <person name="Justo A."/>
            <person name="Karasinski D."/>
            <person name="Kautmanova I."/>
            <person name="Kiss B."/>
            <person name="Kocsube S."/>
            <person name="Kotiranta H."/>
            <person name="LaButti K.M."/>
            <person name="Lechner B.E."/>
            <person name="Liimatainen K."/>
            <person name="Lipzen A."/>
            <person name="Lukacs Z."/>
            <person name="Mihaltcheva S."/>
            <person name="Morgado L.N."/>
            <person name="Niskanen T."/>
            <person name="Noordeloos M.E."/>
            <person name="Ohm R.A."/>
            <person name="Ortiz-Santana B."/>
            <person name="Ovrebo C."/>
            <person name="Racz N."/>
            <person name="Riley R."/>
            <person name="Savchenko A."/>
            <person name="Shiryaev A."/>
            <person name="Soop K."/>
            <person name="Spirin V."/>
            <person name="Szebenyi C."/>
            <person name="Tomsovsky M."/>
            <person name="Tulloss R.E."/>
            <person name="Uehling J."/>
            <person name="Grigoriev I.V."/>
            <person name="Vagvolgyi C."/>
            <person name="Papp T."/>
            <person name="Martin F.M."/>
            <person name="Miettinen O."/>
            <person name="Hibbett D.S."/>
            <person name="Nagy L.G."/>
        </authorList>
    </citation>
    <scope>NUCLEOTIDE SEQUENCE [LARGE SCALE GENOMIC DNA]</scope>
    <source>
        <strain evidence="1 2">HHB13444</strain>
    </source>
</reference>
<protein>
    <submittedName>
        <fullName evidence="1">Uncharacterized protein</fullName>
    </submittedName>
</protein>
<dbReference type="AlphaFoldDB" id="A0A5C3P379"/>